<accession>A0A7G8BDC7</accession>
<evidence type="ECO:0000256" key="1">
    <source>
        <dbReference type="SAM" id="Phobius"/>
    </source>
</evidence>
<dbReference type="RefSeq" id="WP_186740497.1">
    <property type="nucleotide sequence ID" value="NZ_CP060394.1"/>
</dbReference>
<dbReference type="PANTHER" id="PTHR34219:SF3">
    <property type="entry name" value="BLL7967 PROTEIN"/>
    <property type="match status" value="1"/>
</dbReference>
<feature type="transmembrane region" description="Helical" evidence="1">
    <location>
        <begin position="239"/>
        <end position="257"/>
    </location>
</feature>
<feature type="transmembrane region" description="Helical" evidence="1">
    <location>
        <begin position="373"/>
        <end position="394"/>
    </location>
</feature>
<protein>
    <submittedName>
        <fullName evidence="2">PepSY domain-containing protein</fullName>
    </submittedName>
</protein>
<dbReference type="PANTHER" id="PTHR34219">
    <property type="entry name" value="IRON-REGULATED INNER MEMBRANE PROTEIN-RELATED"/>
    <property type="match status" value="1"/>
</dbReference>
<dbReference type="EMBL" id="CP060394">
    <property type="protein sequence ID" value="QNI30547.1"/>
    <property type="molecule type" value="Genomic_DNA"/>
</dbReference>
<dbReference type="KEGG" id="adin:H7849_15510"/>
<evidence type="ECO:0000313" key="2">
    <source>
        <dbReference type="EMBL" id="QNI30547.1"/>
    </source>
</evidence>
<gene>
    <name evidence="2" type="ORF">H7849_15510</name>
</gene>
<feature type="transmembrane region" description="Helical" evidence="1">
    <location>
        <begin position="38"/>
        <end position="62"/>
    </location>
</feature>
<keyword evidence="1" id="KW-0812">Transmembrane</keyword>
<organism evidence="2 3">
    <name type="scientific">Alloacidobacterium dinghuense</name>
    <dbReference type="NCBI Taxonomy" id="2763107"/>
    <lineage>
        <taxon>Bacteria</taxon>
        <taxon>Pseudomonadati</taxon>
        <taxon>Acidobacteriota</taxon>
        <taxon>Terriglobia</taxon>
        <taxon>Terriglobales</taxon>
        <taxon>Acidobacteriaceae</taxon>
        <taxon>Alloacidobacterium</taxon>
    </lineage>
</organism>
<feature type="transmembrane region" description="Helical" evidence="1">
    <location>
        <begin position="174"/>
        <end position="195"/>
    </location>
</feature>
<keyword evidence="1" id="KW-1133">Transmembrane helix</keyword>
<keyword evidence="3" id="KW-1185">Reference proteome</keyword>
<proteinExistence type="predicted"/>
<name>A0A7G8BDC7_9BACT</name>
<dbReference type="AlphaFoldDB" id="A0A7G8BDC7"/>
<keyword evidence="1" id="KW-0472">Membrane</keyword>
<sequence>MSLAVDERAQKTEGAFPWLSTFWHHPRKSWIRRALFQVHLWSGISVGIIATLVGISGSAIVYKNALDKILTPKLFQTASAEQRLSTDQLLAAAHAAHPGWSISYASIQQKYNAQPPEPWVFYLVPPERRTTRLTLAYFDPATGKELGTIGEASGIMNWLAELHFHLLGGPTGTIVNGIGAALLLLLCMTGIVLWWPGRHRLHSGFKIQWKARWLRLNWDIHSVFGFWCSIPLAIEAFTGVYYCFFVPMAAAMVFILGGDVHQWHEMSIPPRSTVIAGQASVPLEPLVQEALQRHPDCILRGLALPLSPSDPLSVQLDPPHAEDRGQYAQVVFDRYSGKVLSDVDSRNQSLAIRLVLFIRPLHFGTFAGHWSRIAWILVGLMPGVLFFTGFVMWWRRVPARLLRS</sequence>
<dbReference type="Pfam" id="PF03929">
    <property type="entry name" value="PepSY_TM"/>
    <property type="match status" value="1"/>
</dbReference>
<dbReference type="InterPro" id="IPR005625">
    <property type="entry name" value="PepSY-ass_TM"/>
</dbReference>
<dbReference type="Proteomes" id="UP000515312">
    <property type="component" value="Chromosome"/>
</dbReference>
<reference evidence="2 3" key="1">
    <citation type="submission" date="2020-08" db="EMBL/GenBank/DDBJ databases">
        <title>Edaphobacter telluris sp. nov. and Acidobacterium dinghuensis sp. nov., two acidobacteria isolated from forest soil.</title>
        <authorList>
            <person name="Fu J."/>
            <person name="Qiu L."/>
        </authorList>
    </citation>
    <scope>NUCLEOTIDE SEQUENCE [LARGE SCALE GENOMIC DNA]</scope>
    <source>
        <strain evidence="2">4Y35</strain>
    </source>
</reference>
<evidence type="ECO:0000313" key="3">
    <source>
        <dbReference type="Proteomes" id="UP000515312"/>
    </source>
</evidence>